<evidence type="ECO:0000313" key="1">
    <source>
        <dbReference type="EMBL" id="RSL38705.1"/>
    </source>
</evidence>
<comment type="caution">
    <text evidence="1">The sequence shown here is derived from an EMBL/GenBank/DDBJ whole genome shotgun (WGS) entry which is preliminary data.</text>
</comment>
<feature type="non-terminal residue" evidence="1">
    <location>
        <position position="1"/>
    </location>
</feature>
<evidence type="ECO:0000313" key="2">
    <source>
        <dbReference type="Proteomes" id="UP000288168"/>
    </source>
</evidence>
<keyword evidence="2" id="KW-1185">Reference proteome</keyword>
<reference evidence="1 2" key="1">
    <citation type="submission" date="2017-06" db="EMBL/GenBank/DDBJ databases">
        <title>Comparative genomic analysis of Ambrosia Fusariam Clade fungi.</title>
        <authorList>
            <person name="Stajich J.E."/>
            <person name="Carrillo J."/>
            <person name="Kijimoto T."/>
            <person name="Eskalen A."/>
            <person name="O'Donnell K."/>
            <person name="Kasson M."/>
        </authorList>
    </citation>
    <scope>NUCLEOTIDE SEQUENCE [LARGE SCALE GENOMIC DNA]</scope>
    <source>
        <strain evidence="1 2">NRRL62584</strain>
    </source>
</reference>
<dbReference type="AlphaFoldDB" id="A0A428ND37"/>
<gene>
    <name evidence="1" type="ORF">CEP54_016393</name>
</gene>
<proteinExistence type="predicted"/>
<dbReference type="EMBL" id="NKCI01000779">
    <property type="protein sequence ID" value="RSL38705.1"/>
    <property type="molecule type" value="Genomic_DNA"/>
</dbReference>
<organism evidence="1 2">
    <name type="scientific">Fusarium duplospermum</name>
    <dbReference type="NCBI Taxonomy" id="1325734"/>
    <lineage>
        <taxon>Eukaryota</taxon>
        <taxon>Fungi</taxon>
        <taxon>Dikarya</taxon>
        <taxon>Ascomycota</taxon>
        <taxon>Pezizomycotina</taxon>
        <taxon>Sordariomycetes</taxon>
        <taxon>Hypocreomycetidae</taxon>
        <taxon>Hypocreales</taxon>
        <taxon>Nectriaceae</taxon>
        <taxon>Fusarium</taxon>
        <taxon>Fusarium solani species complex</taxon>
    </lineage>
</organism>
<protein>
    <submittedName>
        <fullName evidence="1">Uncharacterized protein</fullName>
    </submittedName>
</protein>
<dbReference type="Proteomes" id="UP000288168">
    <property type="component" value="Unassembled WGS sequence"/>
</dbReference>
<name>A0A428ND37_9HYPO</name>
<dbReference type="OrthoDB" id="17560at2759"/>
<sequence length="89" mass="9917">FTAHPSEVEAPRSFEGVSLSYRMVIGDIDFALPLKEVKEAARLLEGKKNMDTEVADGFAVRGDPNNKIEKEMAGQAEDQLVERFTKYLA</sequence>
<accession>A0A428ND37</accession>